<dbReference type="PROSITE" id="PS51525">
    <property type="entry name" value="NET"/>
    <property type="match status" value="1"/>
</dbReference>
<dbReference type="PANTHER" id="PTHR22880">
    <property type="entry name" value="FALZ-RELATED BROMODOMAIN-CONTAINING PROTEINS"/>
    <property type="match status" value="1"/>
</dbReference>
<accession>A0A2T9Y3R7</accession>
<name>A0A2T9Y3R7_9FUNG</name>
<dbReference type="Pfam" id="PF17035">
    <property type="entry name" value="BET"/>
    <property type="match status" value="1"/>
</dbReference>
<dbReference type="AlphaFoldDB" id="A0A2T9Y3R7"/>
<evidence type="ECO:0000259" key="5">
    <source>
        <dbReference type="PROSITE" id="PS51525"/>
    </source>
</evidence>
<feature type="compositionally biased region" description="Basic and acidic residues" evidence="3">
    <location>
        <begin position="160"/>
        <end position="183"/>
    </location>
</feature>
<dbReference type="InterPro" id="IPR038336">
    <property type="entry name" value="NET_sf"/>
</dbReference>
<feature type="domain" description="NET" evidence="5">
    <location>
        <begin position="526"/>
        <end position="603"/>
    </location>
</feature>
<feature type="region of interest" description="Disordered" evidence="3">
    <location>
        <begin position="1"/>
        <end position="225"/>
    </location>
</feature>
<evidence type="ECO:0000256" key="1">
    <source>
        <dbReference type="ARBA" id="ARBA00023117"/>
    </source>
</evidence>
<dbReference type="SMART" id="SM00297">
    <property type="entry name" value="BROMO"/>
    <property type="match status" value="2"/>
</dbReference>
<feature type="region of interest" description="Disordered" evidence="3">
    <location>
        <begin position="478"/>
        <end position="530"/>
    </location>
</feature>
<feature type="compositionally biased region" description="Basic and acidic residues" evidence="3">
    <location>
        <begin position="97"/>
        <end position="109"/>
    </location>
</feature>
<evidence type="ECO:0000313" key="6">
    <source>
        <dbReference type="EMBL" id="PVU86953.1"/>
    </source>
</evidence>
<sequence length="603" mass="67342">MDHQDNPPETGVAPPSETPSTETPSDSTKPTTEKLIGDSTGEDSIKKSESDLSVSPNNNDSSPPAPQESNQEIKASSEADSKPLDTISSDAAAENNSDDKKDESDKVNEIDSGTSIPEAKEKPVQSIEQDDLKSALNKSTDQNRVSPISGSDQKNNVSKEISKKEETENAENPTKDKVPKDETTNSVYIPEVPATTSEDSNSKKRTSSGKSKNEPNEDERSSFSEISSVSITSSQLPILLKIINSVLQNKNADPFFEPVDPIALGIPDYPDIVKSPMDLSTVKSKLEGGKYSVISDFMNDVELIFENCFLYNGIDSPISSMAKQLKKFYLSLLNKNLKALTSSTPQRSVASVDDMSPNQQLKKCSSIIKELFDKKHYDIALYFYEPVDYVALDIPTYPKIIKNPMDLGTIKTKLENNEYSEVSEFYKDVKLVFHNCYKFNHKKNPVHIAGKELEQVFDLKWSEAFGDSFVSDAERTLKRLKQSPTQPQSSLNSEDVDTPAKNKKDSISKPNTARRQSKKINTKKTEAEPEEEVEDLTFYEKQQLSTIIQTLPPDRLLIAFNIIQSGYPVPIEQKEEIELDIDVLDFKTLQRLYDYVVLDKDVE</sequence>
<gene>
    <name evidence="6" type="ORF">BB560_006580</name>
</gene>
<feature type="compositionally biased region" description="Polar residues" evidence="3">
    <location>
        <begin position="482"/>
        <end position="493"/>
    </location>
</feature>
<feature type="compositionally biased region" description="Basic and acidic residues" evidence="3">
    <location>
        <begin position="498"/>
        <end position="507"/>
    </location>
</feature>
<keyword evidence="7" id="KW-1185">Reference proteome</keyword>
<dbReference type="InterPro" id="IPR027353">
    <property type="entry name" value="NET_dom"/>
</dbReference>
<dbReference type="STRING" id="133381.A0A2T9Y3R7"/>
<reference evidence="6 7" key="1">
    <citation type="journal article" date="2018" name="MBio">
        <title>Comparative Genomics Reveals the Core Gene Toolbox for the Fungus-Insect Symbiosis.</title>
        <authorList>
            <person name="Wang Y."/>
            <person name="Stata M."/>
            <person name="Wang W."/>
            <person name="Stajich J.E."/>
            <person name="White M.M."/>
            <person name="Moncalvo J.M."/>
        </authorList>
    </citation>
    <scope>NUCLEOTIDE SEQUENCE [LARGE SCALE GENOMIC DNA]</scope>
    <source>
        <strain evidence="6 7">SC-DP-2</strain>
    </source>
</reference>
<dbReference type="GO" id="GO:0006355">
    <property type="term" value="P:regulation of DNA-templated transcription"/>
    <property type="evidence" value="ECO:0007669"/>
    <property type="project" value="TreeGrafter"/>
</dbReference>
<feature type="compositionally biased region" description="Basic and acidic residues" evidence="3">
    <location>
        <begin position="211"/>
        <end position="222"/>
    </location>
</feature>
<keyword evidence="1 2" id="KW-0103">Bromodomain</keyword>
<feature type="domain" description="Bromo" evidence="4">
    <location>
        <begin position="247"/>
        <end position="319"/>
    </location>
</feature>
<dbReference type="PROSITE" id="PS50014">
    <property type="entry name" value="BROMODOMAIN_2"/>
    <property type="match status" value="2"/>
</dbReference>
<dbReference type="Proteomes" id="UP000245609">
    <property type="component" value="Unassembled WGS sequence"/>
</dbReference>
<evidence type="ECO:0000259" key="4">
    <source>
        <dbReference type="PROSITE" id="PS50014"/>
    </source>
</evidence>
<dbReference type="GO" id="GO:0005634">
    <property type="term" value="C:nucleus"/>
    <property type="evidence" value="ECO:0007669"/>
    <property type="project" value="TreeGrafter"/>
</dbReference>
<proteinExistence type="predicted"/>
<dbReference type="SUPFAM" id="SSF47370">
    <property type="entry name" value="Bromodomain"/>
    <property type="match status" value="2"/>
</dbReference>
<dbReference type="EMBL" id="MBFS01003388">
    <property type="protein sequence ID" value="PVU86953.1"/>
    <property type="molecule type" value="Genomic_DNA"/>
</dbReference>
<comment type="caution">
    <text evidence="6">The sequence shown here is derived from an EMBL/GenBank/DDBJ whole genome shotgun (WGS) entry which is preliminary data.</text>
</comment>
<dbReference type="InterPro" id="IPR050935">
    <property type="entry name" value="Bromo_chromatin_reader"/>
</dbReference>
<dbReference type="OrthoDB" id="21449at2759"/>
<dbReference type="GO" id="GO:0006338">
    <property type="term" value="P:chromatin remodeling"/>
    <property type="evidence" value="ECO:0007669"/>
    <property type="project" value="TreeGrafter"/>
</dbReference>
<evidence type="ECO:0000256" key="3">
    <source>
        <dbReference type="SAM" id="MobiDB-lite"/>
    </source>
</evidence>
<dbReference type="PRINTS" id="PR00503">
    <property type="entry name" value="BROMODOMAIN"/>
</dbReference>
<organism evidence="6 7">
    <name type="scientific">Smittium megazygosporum</name>
    <dbReference type="NCBI Taxonomy" id="133381"/>
    <lineage>
        <taxon>Eukaryota</taxon>
        <taxon>Fungi</taxon>
        <taxon>Fungi incertae sedis</taxon>
        <taxon>Zoopagomycota</taxon>
        <taxon>Kickxellomycotina</taxon>
        <taxon>Harpellomycetes</taxon>
        <taxon>Harpellales</taxon>
        <taxon>Legeriomycetaceae</taxon>
        <taxon>Smittium</taxon>
    </lineage>
</organism>
<feature type="compositionally biased region" description="Polar residues" evidence="3">
    <location>
        <begin position="136"/>
        <end position="159"/>
    </location>
</feature>
<dbReference type="PANTHER" id="PTHR22880:SF225">
    <property type="entry name" value="BROMODOMAIN-CONTAINING PROTEIN BET-1-RELATED"/>
    <property type="match status" value="1"/>
</dbReference>
<dbReference type="InterPro" id="IPR036427">
    <property type="entry name" value="Bromodomain-like_sf"/>
</dbReference>
<dbReference type="Gene3D" id="1.20.920.10">
    <property type="entry name" value="Bromodomain-like"/>
    <property type="match status" value="2"/>
</dbReference>
<dbReference type="GO" id="GO:0000785">
    <property type="term" value="C:chromatin"/>
    <property type="evidence" value="ECO:0007669"/>
    <property type="project" value="TreeGrafter"/>
</dbReference>
<feature type="compositionally biased region" description="Low complexity" evidence="3">
    <location>
        <begin position="14"/>
        <end position="30"/>
    </location>
</feature>
<protein>
    <recommendedName>
        <fullName evidence="8">Bromo domain-containing protein</fullName>
    </recommendedName>
</protein>
<dbReference type="Gene3D" id="1.20.1270.220">
    <property type="match status" value="1"/>
</dbReference>
<evidence type="ECO:0008006" key="8">
    <source>
        <dbReference type="Google" id="ProtNLM"/>
    </source>
</evidence>
<dbReference type="Pfam" id="PF00439">
    <property type="entry name" value="Bromodomain"/>
    <property type="match status" value="2"/>
</dbReference>
<evidence type="ECO:0000256" key="2">
    <source>
        <dbReference type="PROSITE-ProRule" id="PRU00035"/>
    </source>
</evidence>
<evidence type="ECO:0000313" key="7">
    <source>
        <dbReference type="Proteomes" id="UP000245609"/>
    </source>
</evidence>
<dbReference type="InterPro" id="IPR001487">
    <property type="entry name" value="Bromodomain"/>
</dbReference>
<feature type="domain" description="Bromo" evidence="4">
    <location>
        <begin position="375"/>
        <end position="447"/>
    </location>
</feature>